<dbReference type="Proteomes" id="UP000286482">
    <property type="component" value="Unassembled WGS sequence"/>
</dbReference>
<accession>A0A420E8C5</accession>
<dbReference type="GO" id="GO:0009279">
    <property type="term" value="C:cell outer membrane"/>
    <property type="evidence" value="ECO:0007669"/>
    <property type="project" value="InterPro"/>
</dbReference>
<sequence>MLKKILVASAGLLLSLNLSAAEYRYGFSNIYLDYQSWDHSLNEIDNAKDRNKAVAGIEAGLGFDFGEFYGFYEYENFNKSDRGHSLKASGHIYLGDSDFSVYGQVYDTGNSGFSEQSRVIGFGYTGLVGDNYWFKPFIGAHDLEASDGFDGKNASGFNGYMAGWSAGYNFNVASQNFSIVNWNEIEFARNDTYADQQGGSSSWNGAVVATWHISESFYTGVQYRYFQNKLGNKGYGDLFIYRVGYSF</sequence>
<dbReference type="EMBL" id="RAQO01000008">
    <property type="protein sequence ID" value="RKF15640.1"/>
    <property type="molecule type" value="Genomic_DNA"/>
</dbReference>
<keyword evidence="2" id="KW-0732">Signal</keyword>
<evidence type="ECO:0000313" key="4">
    <source>
        <dbReference type="Proteomes" id="UP000286482"/>
    </source>
</evidence>
<dbReference type="InterPro" id="IPR036777">
    <property type="entry name" value="Channel_Tsx-like_sf"/>
</dbReference>
<organism evidence="3 4">
    <name type="scientific">Alginatibacterium sediminis</name>
    <dbReference type="NCBI Taxonomy" id="2164068"/>
    <lineage>
        <taxon>Bacteria</taxon>
        <taxon>Pseudomonadati</taxon>
        <taxon>Pseudomonadota</taxon>
        <taxon>Gammaproteobacteria</taxon>
        <taxon>Alteromonadales</taxon>
        <taxon>Alteromonadaceae</taxon>
        <taxon>Alginatibacterium</taxon>
    </lineage>
</organism>
<proteinExistence type="inferred from homology"/>
<dbReference type="Pfam" id="PF03502">
    <property type="entry name" value="Channel_Tsx"/>
    <property type="match status" value="1"/>
</dbReference>
<feature type="chain" id="PRO_5019065078" evidence="2">
    <location>
        <begin position="21"/>
        <end position="247"/>
    </location>
</feature>
<comment type="similarity">
    <text evidence="1">Belongs to the nucleoside-specific channel-forming outer membrane porin (Tsx) (TC 1.B.10) family.</text>
</comment>
<gene>
    <name evidence="3" type="ORF">DBZ36_14740</name>
</gene>
<feature type="signal peptide" evidence="2">
    <location>
        <begin position="1"/>
        <end position="20"/>
    </location>
</feature>
<dbReference type="SUPFAM" id="SSF111364">
    <property type="entry name" value="Tsx-like channel"/>
    <property type="match status" value="1"/>
</dbReference>
<name>A0A420E8C5_9ALTE</name>
<protein>
    <submittedName>
        <fullName evidence="3">Uncharacterized protein</fullName>
    </submittedName>
</protein>
<dbReference type="OrthoDB" id="6474234at2"/>
<reference evidence="3 4" key="1">
    <citation type="submission" date="2018-09" db="EMBL/GenBank/DDBJ databases">
        <authorList>
            <person name="Wang Z."/>
        </authorList>
    </citation>
    <scope>NUCLEOTIDE SEQUENCE [LARGE SCALE GENOMIC DNA]</scope>
    <source>
        <strain evidence="3 4">ALS 81</strain>
    </source>
</reference>
<dbReference type="InterPro" id="IPR018013">
    <property type="entry name" value="Channel_Tsx-like"/>
</dbReference>
<evidence type="ECO:0000256" key="1">
    <source>
        <dbReference type="ARBA" id="ARBA00008728"/>
    </source>
</evidence>
<evidence type="ECO:0000313" key="3">
    <source>
        <dbReference type="EMBL" id="RKF15640.1"/>
    </source>
</evidence>
<keyword evidence="4" id="KW-1185">Reference proteome</keyword>
<comment type="caution">
    <text evidence="3">The sequence shown here is derived from an EMBL/GenBank/DDBJ whole genome shotgun (WGS) entry which is preliminary data.</text>
</comment>
<dbReference type="RefSeq" id="WP_120355726.1">
    <property type="nucleotide sequence ID" value="NZ_RAQO01000008.1"/>
</dbReference>
<dbReference type="AlphaFoldDB" id="A0A420E8C5"/>
<evidence type="ECO:0000256" key="2">
    <source>
        <dbReference type="SAM" id="SignalP"/>
    </source>
</evidence>